<evidence type="ECO:0000256" key="11">
    <source>
        <dbReference type="ARBA" id="ARBA00023098"/>
    </source>
</evidence>
<feature type="region of interest" description="Disordered" evidence="15">
    <location>
        <begin position="510"/>
        <end position="553"/>
    </location>
</feature>
<evidence type="ECO:0000256" key="9">
    <source>
        <dbReference type="ARBA" id="ARBA00022963"/>
    </source>
</evidence>
<feature type="compositionally biased region" description="Basic residues" evidence="15">
    <location>
        <begin position="636"/>
        <end position="649"/>
    </location>
</feature>
<evidence type="ECO:0000256" key="13">
    <source>
        <dbReference type="ARBA" id="ARBA00024531"/>
    </source>
</evidence>
<keyword evidence="18" id="KW-1185">Reference proteome</keyword>
<keyword evidence="5" id="KW-0812">Transmembrane</keyword>
<evidence type="ECO:0000256" key="3">
    <source>
        <dbReference type="ARBA" id="ARBA00022475"/>
    </source>
</evidence>
<dbReference type="InterPro" id="IPR029058">
    <property type="entry name" value="AB_hydrolase_fold"/>
</dbReference>
<evidence type="ECO:0000256" key="1">
    <source>
        <dbReference type="ARBA" id="ARBA00001913"/>
    </source>
</evidence>
<evidence type="ECO:0000256" key="4">
    <source>
        <dbReference type="ARBA" id="ARBA00022553"/>
    </source>
</evidence>
<comment type="cofactor">
    <cofactor evidence="1">
        <name>Ca(2+)</name>
        <dbReference type="ChEBI" id="CHEBI:29108"/>
    </cofactor>
</comment>
<dbReference type="InterPro" id="IPR052214">
    <property type="entry name" value="DAG_Lipase-Related"/>
</dbReference>
<gene>
    <name evidence="17" type="ORF">QBZ16_002091</name>
</gene>
<comment type="caution">
    <text evidence="17">The sequence shown here is derived from an EMBL/GenBank/DDBJ whole genome shotgun (WGS) entry which is preliminary data.</text>
</comment>
<comment type="catalytic activity">
    <reaction evidence="13">
        <text>a 1,2-diacyl-sn-glycerol + H2O = a 2-acylglycerol + a fatty acid + H(+)</text>
        <dbReference type="Rhea" id="RHEA:33275"/>
        <dbReference type="ChEBI" id="CHEBI:15377"/>
        <dbReference type="ChEBI" id="CHEBI:15378"/>
        <dbReference type="ChEBI" id="CHEBI:17389"/>
        <dbReference type="ChEBI" id="CHEBI:17815"/>
        <dbReference type="ChEBI" id="CHEBI:28868"/>
        <dbReference type="EC" id="3.1.1.116"/>
    </reaction>
    <physiologicalReaction direction="left-to-right" evidence="13">
        <dbReference type="Rhea" id="RHEA:33276"/>
    </physiologicalReaction>
</comment>
<feature type="region of interest" description="Disordered" evidence="15">
    <location>
        <begin position="76"/>
        <end position="127"/>
    </location>
</feature>
<evidence type="ECO:0000256" key="15">
    <source>
        <dbReference type="SAM" id="MobiDB-lite"/>
    </source>
</evidence>
<dbReference type="Pfam" id="PF01764">
    <property type="entry name" value="Lipase_3"/>
    <property type="match status" value="1"/>
</dbReference>
<keyword evidence="4" id="KW-0597">Phosphoprotein</keyword>
<dbReference type="EMBL" id="JASFZW010000002">
    <property type="protein sequence ID" value="KAK2079696.1"/>
    <property type="molecule type" value="Genomic_DNA"/>
</dbReference>
<dbReference type="GO" id="GO:0005886">
    <property type="term" value="C:plasma membrane"/>
    <property type="evidence" value="ECO:0007669"/>
    <property type="project" value="UniProtKB-SubCell"/>
</dbReference>
<dbReference type="PANTHER" id="PTHR45792">
    <property type="entry name" value="DIACYLGLYCEROL LIPASE HOMOLOG-RELATED"/>
    <property type="match status" value="1"/>
</dbReference>
<evidence type="ECO:0000256" key="2">
    <source>
        <dbReference type="ARBA" id="ARBA00004651"/>
    </source>
</evidence>
<keyword evidence="8" id="KW-0106">Calcium</keyword>
<evidence type="ECO:0000256" key="10">
    <source>
        <dbReference type="ARBA" id="ARBA00022989"/>
    </source>
</evidence>
<feature type="compositionally biased region" description="Basic and acidic residues" evidence="15">
    <location>
        <begin position="535"/>
        <end position="550"/>
    </location>
</feature>
<dbReference type="PANTHER" id="PTHR45792:SF8">
    <property type="entry name" value="DIACYLGLYCEROL LIPASE-ALPHA"/>
    <property type="match status" value="1"/>
</dbReference>
<dbReference type="Gene3D" id="3.40.50.1820">
    <property type="entry name" value="alpha/beta hydrolase"/>
    <property type="match status" value="1"/>
</dbReference>
<dbReference type="GO" id="GO:0016042">
    <property type="term" value="P:lipid catabolic process"/>
    <property type="evidence" value="ECO:0007669"/>
    <property type="project" value="UniProtKB-KW"/>
</dbReference>
<keyword evidence="10" id="KW-1133">Transmembrane helix</keyword>
<evidence type="ECO:0000259" key="16">
    <source>
        <dbReference type="Pfam" id="PF01764"/>
    </source>
</evidence>
<dbReference type="CDD" id="cd00519">
    <property type="entry name" value="Lipase_3"/>
    <property type="match status" value="1"/>
</dbReference>
<organism evidence="17 18">
    <name type="scientific">Prototheca wickerhamii</name>
    <dbReference type="NCBI Taxonomy" id="3111"/>
    <lineage>
        <taxon>Eukaryota</taxon>
        <taxon>Viridiplantae</taxon>
        <taxon>Chlorophyta</taxon>
        <taxon>core chlorophytes</taxon>
        <taxon>Trebouxiophyceae</taxon>
        <taxon>Chlorellales</taxon>
        <taxon>Chlorellaceae</taxon>
        <taxon>Prototheca</taxon>
    </lineage>
</organism>
<keyword evidence="9" id="KW-0442">Lipid degradation</keyword>
<reference evidence="17" key="1">
    <citation type="submission" date="2021-01" db="EMBL/GenBank/DDBJ databases">
        <authorList>
            <person name="Eckstrom K.M.E."/>
        </authorList>
    </citation>
    <scope>NUCLEOTIDE SEQUENCE</scope>
    <source>
        <strain evidence="17">UVCC 0001</strain>
    </source>
</reference>
<dbReference type="Proteomes" id="UP001255856">
    <property type="component" value="Unassembled WGS sequence"/>
</dbReference>
<proteinExistence type="predicted"/>
<evidence type="ECO:0000256" key="12">
    <source>
        <dbReference type="ARBA" id="ARBA00023136"/>
    </source>
</evidence>
<evidence type="ECO:0000313" key="17">
    <source>
        <dbReference type="EMBL" id="KAK2079696.1"/>
    </source>
</evidence>
<feature type="compositionally biased region" description="Pro residues" evidence="15">
    <location>
        <begin position="89"/>
        <end position="100"/>
    </location>
</feature>
<feature type="region of interest" description="Disordered" evidence="15">
    <location>
        <begin position="615"/>
        <end position="688"/>
    </location>
</feature>
<keyword evidence="7" id="KW-0378">Hydrolase</keyword>
<keyword evidence="11" id="KW-0443">Lipid metabolism</keyword>
<dbReference type="GO" id="GO:0016298">
    <property type="term" value="F:lipase activity"/>
    <property type="evidence" value="ECO:0007669"/>
    <property type="project" value="TreeGrafter"/>
</dbReference>
<feature type="compositionally biased region" description="Basic and acidic residues" evidence="15">
    <location>
        <begin position="653"/>
        <end position="662"/>
    </location>
</feature>
<sequence>MEPDQLYQNERFFGLVWKASTATLDRGEWTDAEGAVVALSPTPSQAPGEWEVVVTTATDKDGWQYATVFKHLEYKRPGGRSSQRFGDLPEPPQTPRPPPQQSQRRTTTKEGEGATITARIDRRAPAQDEAARSKALKRFLAMVFGLLERRKWWTLAPDPAGLYTVYQRHQRLYATLQVQAYERRLFTAEDEAPASVLHPAGGRTLLQDMLCAAMHARAAYGYAMAAGHIASVGSYIKHKAFAPFSFDAVAGVSAEANVEAVAEMTGIEPADVLQAEWTNSTFRPCHYLAVDRANRCLVLSVRGSLEVGDVLSDLTADPMEVTVNGTSGWVHEGIFSAATYIHCTTAHALEKAAQRFQGWPLLLTGHSLGGGVAALVATLIRQSRATPGLGAVRCLTLGPAAVMSEALAQACADSVTSIILASDVVPKLSYASVEGLITELSDASPLQTAARGITQTISSVLGLGDEKKAQPWHAVREAAQEGARPEALMDILEDRGAQDAAAQVTRRTLRGASPGRTIPVLDEAALSDWDESDRDDAASPEKRPRGDESKAAAVRAPKVLMPYAGDVLDAPMLPATAALDAVVEDKTKKGLPKDHHGGPEHLFPPGRLIWLFPADEDKSSNNGKGSADEAGATPRASRRPQRPRPKKKVSVQEAEKAVDRGQDPSAGDVAQAAKQSGDARAKQGRPVPVAAEVDRASFEKILLVPECFNDHLPDRYLQVLQEL</sequence>
<keyword evidence="6" id="KW-0479">Metal-binding</keyword>
<name>A0AAD9MNV8_PROWI</name>
<dbReference type="EC" id="3.1.1.116" evidence="14"/>
<protein>
    <recommendedName>
        <fullName evidence="14">sn-1-specific diacylglycerol lipase</fullName>
        <ecNumber evidence="14">3.1.1.116</ecNumber>
    </recommendedName>
</protein>
<evidence type="ECO:0000256" key="7">
    <source>
        <dbReference type="ARBA" id="ARBA00022801"/>
    </source>
</evidence>
<evidence type="ECO:0000256" key="5">
    <source>
        <dbReference type="ARBA" id="ARBA00022692"/>
    </source>
</evidence>
<evidence type="ECO:0000313" key="18">
    <source>
        <dbReference type="Proteomes" id="UP001255856"/>
    </source>
</evidence>
<keyword evidence="3" id="KW-1003">Cell membrane</keyword>
<feature type="domain" description="Fungal lipase-type" evidence="16">
    <location>
        <begin position="298"/>
        <end position="430"/>
    </location>
</feature>
<dbReference type="AlphaFoldDB" id="A0AAD9MNV8"/>
<evidence type="ECO:0000256" key="6">
    <source>
        <dbReference type="ARBA" id="ARBA00022723"/>
    </source>
</evidence>
<evidence type="ECO:0000256" key="14">
    <source>
        <dbReference type="ARBA" id="ARBA00026104"/>
    </source>
</evidence>
<dbReference type="InterPro" id="IPR002921">
    <property type="entry name" value="Fungal_lipase-type"/>
</dbReference>
<accession>A0AAD9MNV8</accession>
<dbReference type="SUPFAM" id="SSF53474">
    <property type="entry name" value="alpha/beta-Hydrolases"/>
    <property type="match status" value="1"/>
</dbReference>
<dbReference type="GO" id="GO:0046872">
    <property type="term" value="F:metal ion binding"/>
    <property type="evidence" value="ECO:0007669"/>
    <property type="project" value="UniProtKB-KW"/>
</dbReference>
<comment type="subcellular location">
    <subcellularLocation>
        <location evidence="2">Cell membrane</location>
        <topology evidence="2">Multi-pass membrane protein</topology>
    </subcellularLocation>
</comment>
<evidence type="ECO:0000256" key="8">
    <source>
        <dbReference type="ARBA" id="ARBA00022837"/>
    </source>
</evidence>
<keyword evidence="12" id="KW-0472">Membrane</keyword>